<protein>
    <submittedName>
        <fullName evidence="2">Pro-sigmaK processing inhibitor BofA family protein</fullName>
    </submittedName>
</protein>
<evidence type="ECO:0000256" key="1">
    <source>
        <dbReference type="SAM" id="Phobius"/>
    </source>
</evidence>
<dbReference type="EMBL" id="JBHTLU010000045">
    <property type="protein sequence ID" value="MFD1224525.1"/>
    <property type="molecule type" value="Genomic_DNA"/>
</dbReference>
<comment type="caution">
    <text evidence="2">The sequence shown here is derived from an EMBL/GenBank/DDBJ whole genome shotgun (WGS) entry which is preliminary data.</text>
</comment>
<feature type="transmembrane region" description="Helical" evidence="1">
    <location>
        <begin position="6"/>
        <end position="24"/>
    </location>
</feature>
<keyword evidence="1" id="KW-0812">Transmembrane</keyword>
<organism evidence="2 3">
    <name type="scientific">Paenibacillus vulneris</name>
    <dbReference type="NCBI Taxonomy" id="1133364"/>
    <lineage>
        <taxon>Bacteria</taxon>
        <taxon>Bacillati</taxon>
        <taxon>Bacillota</taxon>
        <taxon>Bacilli</taxon>
        <taxon>Bacillales</taxon>
        <taxon>Paenibacillaceae</taxon>
        <taxon>Paenibacillus</taxon>
    </lineage>
</organism>
<dbReference type="InterPro" id="IPR010001">
    <property type="entry name" value="BofA"/>
</dbReference>
<dbReference type="Pfam" id="PF07441">
    <property type="entry name" value="BofA"/>
    <property type="match status" value="1"/>
</dbReference>
<dbReference type="NCBIfam" id="TIGR02862">
    <property type="entry name" value="spore_BofA"/>
    <property type="match status" value="1"/>
</dbReference>
<feature type="transmembrane region" description="Helical" evidence="1">
    <location>
        <begin position="31"/>
        <end position="53"/>
    </location>
</feature>
<keyword evidence="1" id="KW-1133">Transmembrane helix</keyword>
<proteinExistence type="predicted"/>
<name>A0ABW3UUN7_9BACL</name>
<evidence type="ECO:0000313" key="3">
    <source>
        <dbReference type="Proteomes" id="UP001597180"/>
    </source>
</evidence>
<keyword evidence="3" id="KW-1185">Reference proteome</keyword>
<keyword evidence="1" id="KW-0472">Membrane</keyword>
<gene>
    <name evidence="2" type="ORF">ACFQ4B_30900</name>
</gene>
<accession>A0ABW3UUN7</accession>
<feature type="transmembrane region" description="Helical" evidence="1">
    <location>
        <begin position="65"/>
        <end position="88"/>
    </location>
</feature>
<dbReference type="Proteomes" id="UP001597180">
    <property type="component" value="Unassembled WGS sequence"/>
</dbReference>
<sequence length="89" mass="10053">MIKQYMLWGILIVSGLLLIITLFRHKHTFQWIGYVCLHVAFAAFLLYILNLFGPYTRIEVPLNPATVGTVSVLGVPGLLMLIALKLWVV</sequence>
<dbReference type="RefSeq" id="WP_225948221.1">
    <property type="nucleotide sequence ID" value="NZ_BAABJG010000004.1"/>
</dbReference>
<evidence type="ECO:0000313" key="2">
    <source>
        <dbReference type="EMBL" id="MFD1224525.1"/>
    </source>
</evidence>
<reference evidence="3" key="1">
    <citation type="journal article" date="2019" name="Int. J. Syst. Evol. Microbiol.">
        <title>The Global Catalogue of Microorganisms (GCM) 10K type strain sequencing project: providing services to taxonomists for standard genome sequencing and annotation.</title>
        <authorList>
            <consortium name="The Broad Institute Genomics Platform"/>
            <consortium name="The Broad Institute Genome Sequencing Center for Infectious Disease"/>
            <person name="Wu L."/>
            <person name="Ma J."/>
        </authorList>
    </citation>
    <scope>NUCLEOTIDE SEQUENCE [LARGE SCALE GENOMIC DNA]</scope>
    <source>
        <strain evidence="3">CCUG 53270</strain>
    </source>
</reference>